<dbReference type="InterPro" id="IPR011583">
    <property type="entry name" value="Chitinase_II/V-like_cat"/>
</dbReference>
<dbReference type="EMBL" id="BRXY01000127">
    <property type="protein sequence ID" value="GMH68737.1"/>
    <property type="molecule type" value="Genomic_DNA"/>
</dbReference>
<dbReference type="InterPro" id="IPR029070">
    <property type="entry name" value="Chitinase_insertion_sf"/>
</dbReference>
<feature type="compositionally biased region" description="Low complexity" evidence="4">
    <location>
        <begin position="418"/>
        <end position="427"/>
    </location>
</feature>
<dbReference type="InterPro" id="IPR050314">
    <property type="entry name" value="Glycosyl_Hydrlase_18"/>
</dbReference>
<feature type="signal peptide" evidence="5">
    <location>
        <begin position="1"/>
        <end position="18"/>
    </location>
</feature>
<evidence type="ECO:0000313" key="8">
    <source>
        <dbReference type="Proteomes" id="UP001165085"/>
    </source>
</evidence>
<dbReference type="SUPFAM" id="SSF50685">
    <property type="entry name" value="Barwin-like endoglucanases"/>
    <property type="match status" value="1"/>
</dbReference>
<name>A0A9W7AG21_9STRA</name>
<dbReference type="PANTHER" id="PTHR11177">
    <property type="entry name" value="CHITINASE"/>
    <property type="match status" value="1"/>
</dbReference>
<reference evidence="8" key="1">
    <citation type="journal article" date="2023" name="Commun. Biol.">
        <title>Genome analysis of Parmales, the sister group of diatoms, reveals the evolutionary specialization of diatoms from phago-mixotrophs to photoautotrophs.</title>
        <authorList>
            <person name="Ban H."/>
            <person name="Sato S."/>
            <person name="Yoshikawa S."/>
            <person name="Yamada K."/>
            <person name="Nakamura Y."/>
            <person name="Ichinomiya M."/>
            <person name="Sato N."/>
            <person name="Blanc-Mathieu R."/>
            <person name="Endo H."/>
            <person name="Kuwata A."/>
            <person name="Ogata H."/>
        </authorList>
    </citation>
    <scope>NUCLEOTIDE SEQUENCE [LARGE SCALE GENOMIC DNA]</scope>
    <source>
        <strain evidence="8">NIES 3701</strain>
    </source>
</reference>
<keyword evidence="8" id="KW-1185">Reference proteome</keyword>
<dbReference type="InterPro" id="IPR001579">
    <property type="entry name" value="Glyco_hydro_18_chit_AS"/>
</dbReference>
<keyword evidence="5" id="KW-0732">Signal</keyword>
<gene>
    <name evidence="7" type="ORF">TrST_g4404</name>
</gene>
<dbReference type="GO" id="GO:0004553">
    <property type="term" value="F:hydrolase activity, hydrolyzing O-glycosyl compounds"/>
    <property type="evidence" value="ECO:0007669"/>
    <property type="project" value="InterPro"/>
</dbReference>
<dbReference type="InterPro" id="IPR017853">
    <property type="entry name" value="GH"/>
</dbReference>
<feature type="chain" id="PRO_5040976046" description="GH18 domain-containing protein" evidence="5">
    <location>
        <begin position="19"/>
        <end position="1372"/>
    </location>
</feature>
<evidence type="ECO:0000313" key="7">
    <source>
        <dbReference type="EMBL" id="GMH68737.1"/>
    </source>
</evidence>
<dbReference type="InterPro" id="IPR001223">
    <property type="entry name" value="Glyco_hydro18_cat"/>
</dbReference>
<dbReference type="Proteomes" id="UP001165085">
    <property type="component" value="Unassembled WGS sequence"/>
</dbReference>
<dbReference type="Pfam" id="PF00704">
    <property type="entry name" value="Glyco_hydro_18"/>
    <property type="match status" value="1"/>
</dbReference>
<dbReference type="Gene3D" id="3.20.20.80">
    <property type="entry name" value="Glycosidases"/>
    <property type="match status" value="1"/>
</dbReference>
<feature type="compositionally biased region" description="Polar residues" evidence="4">
    <location>
        <begin position="457"/>
        <end position="471"/>
    </location>
</feature>
<dbReference type="PROSITE" id="PS01095">
    <property type="entry name" value="GH18_1"/>
    <property type="match status" value="1"/>
</dbReference>
<dbReference type="OrthoDB" id="70885at2759"/>
<dbReference type="Gene3D" id="3.10.50.10">
    <property type="match status" value="1"/>
</dbReference>
<protein>
    <recommendedName>
        <fullName evidence="6">GH18 domain-containing protein</fullName>
    </recommendedName>
</protein>
<proteinExistence type="predicted"/>
<evidence type="ECO:0000256" key="1">
    <source>
        <dbReference type="ARBA" id="ARBA00022801"/>
    </source>
</evidence>
<organism evidence="7 8">
    <name type="scientific">Triparma strigata</name>
    <dbReference type="NCBI Taxonomy" id="1606541"/>
    <lineage>
        <taxon>Eukaryota</taxon>
        <taxon>Sar</taxon>
        <taxon>Stramenopiles</taxon>
        <taxon>Ochrophyta</taxon>
        <taxon>Bolidophyceae</taxon>
        <taxon>Parmales</taxon>
        <taxon>Triparmaceae</taxon>
        <taxon>Triparma</taxon>
    </lineage>
</organism>
<feature type="domain" description="GH18" evidence="6">
    <location>
        <begin position="993"/>
        <end position="1363"/>
    </location>
</feature>
<dbReference type="SMART" id="SM00636">
    <property type="entry name" value="Glyco_18"/>
    <property type="match status" value="1"/>
</dbReference>
<comment type="caution">
    <text evidence="7">The sequence shown here is derived from an EMBL/GenBank/DDBJ whole genome shotgun (WGS) entry which is preliminary data.</text>
</comment>
<keyword evidence="2 3" id="KW-0326">Glycosidase</keyword>
<dbReference type="PANTHER" id="PTHR11177:SF317">
    <property type="entry name" value="CHITINASE 12-RELATED"/>
    <property type="match status" value="1"/>
</dbReference>
<dbReference type="PROSITE" id="PS51910">
    <property type="entry name" value="GH18_2"/>
    <property type="match status" value="1"/>
</dbReference>
<evidence type="ECO:0000256" key="2">
    <source>
        <dbReference type="ARBA" id="ARBA00023295"/>
    </source>
</evidence>
<feature type="region of interest" description="Disordered" evidence="4">
    <location>
        <begin position="418"/>
        <end position="491"/>
    </location>
</feature>
<evidence type="ECO:0000259" key="6">
    <source>
        <dbReference type="PROSITE" id="PS51910"/>
    </source>
</evidence>
<dbReference type="GO" id="GO:0005975">
    <property type="term" value="P:carbohydrate metabolic process"/>
    <property type="evidence" value="ECO:0007669"/>
    <property type="project" value="InterPro"/>
</dbReference>
<dbReference type="CDD" id="cd06548">
    <property type="entry name" value="GH18_chitinase"/>
    <property type="match status" value="1"/>
</dbReference>
<feature type="region of interest" description="Disordered" evidence="4">
    <location>
        <begin position="322"/>
        <end position="363"/>
    </location>
</feature>
<accession>A0A9W7AG21</accession>
<feature type="compositionally biased region" description="Gly residues" evidence="4">
    <location>
        <begin position="329"/>
        <end position="338"/>
    </location>
</feature>
<evidence type="ECO:0000256" key="5">
    <source>
        <dbReference type="SAM" id="SignalP"/>
    </source>
</evidence>
<dbReference type="SUPFAM" id="SSF51445">
    <property type="entry name" value="(Trans)glycosidases"/>
    <property type="match status" value="1"/>
</dbReference>
<feature type="compositionally biased region" description="Low complexity" evidence="4">
    <location>
        <begin position="347"/>
        <end position="361"/>
    </location>
</feature>
<dbReference type="GO" id="GO:0008061">
    <property type="term" value="F:chitin binding"/>
    <property type="evidence" value="ECO:0007669"/>
    <property type="project" value="InterPro"/>
</dbReference>
<feature type="compositionally biased region" description="Polar residues" evidence="4">
    <location>
        <begin position="478"/>
        <end position="488"/>
    </location>
</feature>
<evidence type="ECO:0000256" key="3">
    <source>
        <dbReference type="RuleBase" id="RU000489"/>
    </source>
</evidence>
<feature type="compositionally biased region" description="Polar residues" evidence="4">
    <location>
        <begin position="435"/>
        <end position="448"/>
    </location>
</feature>
<keyword evidence="1 3" id="KW-0378">Hydrolase</keyword>
<sequence length="1372" mass="147979">MYKLLLIIICLHVGTVQPHGFMTIPPSRPLIGHLTGTPLPEWDTGSMNNGGPVRWGADGASKSLSTPFPITETDATVSRVGGVCGADQFSPHPSKYTEGEGYFASPRDTWTTEKSWLSGSILNAEFEITAHHKGHVEISLCVKAEFNILAEEPPTMECFNEHVLEVVPNTEWSTNSPPNLDYPNRYSLPPACSLTTPGPYYGRMAVRASFRLPDLTVLDGSQGTMLRWRYVTSNSCYPPGQLGITESRASTSSAYWDAINEMYAPCNDGYDWFGYWYNMGVCGEGSDGPFAEEFVNCADVRFEGDGYVPGHGEGELVGLKEAGEQPVPGGVGPKGPGETGLPEQGYDNPTDNNDPNDPNDAGEGGGYYGDACASCQDCEADCEASWFDHCSEPWWNQRCKKTCNVGCNTQGTSETPTTTPVYTFSPTGRKVTMRPSRTPTVTPLTMSPTAPKVTMRPTETPTNTPVYTFSPTAPKVTMSPTNTPTSEAPSPAADTSLLYNIDCKDFSTQCTAAWQPCETSYWRNWCRAACMNPRDADTPPTNCDPVAIPSECVDLVDTGSECRQPWMNGDNSEGGYAFNDNCHSADASKREYSRSRCSLTCCMLDNNLLIVKSADEATSTTTTPATPPATPNVDCVESIANKITCTSVGQELHSVITPQSGNGLQCNGPSKASRCAPGDGTIPNDVNCVETTKDRSTCTFVGQELYEVITRQSGNGEECVGESTLCVEGDGTISNDTSWSLLQATHFWDCSGMGCDARTLQPWNQGLNYKASPKYAPIAPIGQTEHGEKMWMTGAASDALSEQMGTADECCGSSVEGGCGRCLLVRNANSDNPDWKAIVMKKNRCPPESNGCGQGKMHFDIAVPGYDNIQYSTANTCGNIGLNNKNYGACPDGNKECADSTVCGSWWSNGASSTATGCSCESMEDGVMKRGCELFSSWGWRSGDPEIEYQTVECPSAYKEFIASAFDENGVTDDDDADNGITPITPDTPETDRVLVGYYPQWAMYRGARSYNVDDIPAGLTHLNYAFFDVDGGVCKPFDSYADSVQFPQLRALKAANPSIKLMVSLGGWSLSDGFSTAAATEESRQKLVESCMFLVRQEGFDGIDIDWEYPGKAGASDNIFGNSDKDNFTLLLKAFRDGLDEIEDGVHHPLTIATSAANIGNSYDVPGIVKHLDFINVMTYDLHGAWDAVTDHNAPFENGSSAGLSFKDSLNMWLAAGTPKDKLVAGFAFYGRSMKDIVSTENDGLGQSFTCTSPCHEAGSYGGEAVYDAMDLINARTNGGVVTVGGGSGGGPGFGYHWDKAQSVPWLFNPTTKVFISFDDERSICIKAKWAVEQGLRGGMFWETAGDDGTLQKLVDDIMLKETSIDCDDFA</sequence>
<dbReference type="InterPro" id="IPR036908">
    <property type="entry name" value="RlpA-like_sf"/>
</dbReference>
<evidence type="ECO:0000256" key="4">
    <source>
        <dbReference type="SAM" id="MobiDB-lite"/>
    </source>
</evidence>
<dbReference type="SUPFAM" id="SSF54556">
    <property type="entry name" value="Chitinase insertion domain"/>
    <property type="match status" value="1"/>
</dbReference>